<sequence>MAKEKKKEKKKKGTSQLPKEPRTYFPEALLAFQIQIKEDVIDQLLGEIRQLEAENERNKERNLQLKFEQIEHIRALLMALKEQEKELEKVEIVTRDDVEKAMMAKWQYIKDQEKLIRDMRFQIHYVEQKLVQKQTEIDYWTAYKNVGSTEHGNQIRFLEQDIKKLKEDLEEMTKFFRISLEEAKERIDKTTLRQLELKKEWATENAVKHIDKISRREIKEYEWLKEEVEAYRKEVSALEEAVHEMEEENIYLINKLFERRLQFLKVPR</sequence>
<evidence type="ECO:0000256" key="2">
    <source>
        <dbReference type="SAM" id="MobiDB-lite"/>
    </source>
</evidence>
<feature type="region of interest" description="Disordered" evidence="2">
    <location>
        <begin position="1"/>
        <end position="20"/>
    </location>
</feature>
<dbReference type="OMA" id="LPESHIX"/>
<gene>
    <name evidence="3" type="primary">CCDC83</name>
</gene>
<keyword evidence="4" id="KW-1185">Reference proteome</keyword>
<evidence type="ECO:0000313" key="3">
    <source>
        <dbReference type="Ensembl" id="ENSPTXP00000000235.1"/>
    </source>
</evidence>
<dbReference type="PANTHER" id="PTHR21468">
    <property type="entry name" value="HSD9"/>
    <property type="match status" value="1"/>
</dbReference>
<accession>A0A670XVA9</accession>
<protein>
    <submittedName>
        <fullName evidence="3">Coiled-coil domain containing 83</fullName>
    </submittedName>
</protein>
<dbReference type="PANTHER" id="PTHR21468:SF1">
    <property type="entry name" value="COILED-COIL DOMAIN-CONTAINING PROTEIN 83"/>
    <property type="match status" value="1"/>
</dbReference>
<feature type="coiled-coil region" evidence="1">
    <location>
        <begin position="34"/>
        <end position="93"/>
    </location>
</feature>
<dbReference type="InterPro" id="IPR026702">
    <property type="entry name" value="CCDC83"/>
</dbReference>
<keyword evidence="1" id="KW-0175">Coiled coil</keyword>
<proteinExistence type="predicted"/>
<feature type="compositionally biased region" description="Basic residues" evidence="2">
    <location>
        <begin position="1"/>
        <end position="13"/>
    </location>
</feature>
<dbReference type="Proteomes" id="UP000472273">
    <property type="component" value="Unplaced"/>
</dbReference>
<reference evidence="3" key="2">
    <citation type="submission" date="2025-09" db="UniProtKB">
        <authorList>
            <consortium name="Ensembl"/>
        </authorList>
    </citation>
    <scope>IDENTIFICATION</scope>
</reference>
<evidence type="ECO:0000256" key="1">
    <source>
        <dbReference type="SAM" id="Coils"/>
    </source>
</evidence>
<dbReference type="Ensembl" id="ENSPTXT00000000242.1">
    <property type="protein sequence ID" value="ENSPTXP00000000235.1"/>
    <property type="gene ID" value="ENSPTXG00000000218.1"/>
</dbReference>
<dbReference type="GeneTree" id="ENSGT00390000013087"/>
<organism evidence="3 4">
    <name type="scientific">Pseudonaja textilis</name>
    <name type="common">Eastern brown snake</name>
    <dbReference type="NCBI Taxonomy" id="8673"/>
    <lineage>
        <taxon>Eukaryota</taxon>
        <taxon>Metazoa</taxon>
        <taxon>Chordata</taxon>
        <taxon>Craniata</taxon>
        <taxon>Vertebrata</taxon>
        <taxon>Euteleostomi</taxon>
        <taxon>Lepidosauria</taxon>
        <taxon>Squamata</taxon>
        <taxon>Bifurcata</taxon>
        <taxon>Unidentata</taxon>
        <taxon>Episquamata</taxon>
        <taxon>Toxicofera</taxon>
        <taxon>Serpentes</taxon>
        <taxon>Colubroidea</taxon>
        <taxon>Elapidae</taxon>
        <taxon>Hydrophiinae</taxon>
        <taxon>Pseudonaja</taxon>
    </lineage>
</organism>
<feature type="coiled-coil region" evidence="1">
    <location>
        <begin position="148"/>
        <end position="248"/>
    </location>
</feature>
<evidence type="ECO:0000313" key="4">
    <source>
        <dbReference type="Proteomes" id="UP000472273"/>
    </source>
</evidence>
<reference evidence="3" key="1">
    <citation type="submission" date="2025-08" db="UniProtKB">
        <authorList>
            <consortium name="Ensembl"/>
        </authorList>
    </citation>
    <scope>IDENTIFICATION</scope>
</reference>
<dbReference type="AlphaFoldDB" id="A0A670XVA9"/>
<name>A0A670XVA9_PSETE</name>